<dbReference type="GO" id="GO:0005634">
    <property type="term" value="C:nucleus"/>
    <property type="evidence" value="ECO:0007669"/>
    <property type="project" value="TreeGrafter"/>
</dbReference>
<dbReference type="PANTHER" id="PTHR45991:SF1">
    <property type="entry name" value="PACHYTENE CHECKPOINT PROTEIN 2 HOMOLOG"/>
    <property type="match status" value="1"/>
</dbReference>
<evidence type="ECO:0000259" key="5">
    <source>
        <dbReference type="SMART" id="SM00382"/>
    </source>
</evidence>
<dbReference type="Pfam" id="PF00004">
    <property type="entry name" value="AAA"/>
    <property type="match status" value="1"/>
</dbReference>
<keyword evidence="2" id="KW-0547">Nucleotide-binding</keyword>
<dbReference type="SUPFAM" id="SSF52540">
    <property type="entry name" value="P-loop containing nucleoside triphosphate hydrolases"/>
    <property type="match status" value="1"/>
</dbReference>
<keyword evidence="4" id="KW-0469">Meiosis</keyword>
<proteinExistence type="inferred from homology"/>
<gene>
    <name evidence="6" type="ORF">L207DRAFT_529623</name>
</gene>
<evidence type="ECO:0000256" key="1">
    <source>
        <dbReference type="ARBA" id="ARBA00007271"/>
    </source>
</evidence>
<accession>A0A2J6RME1</accession>
<protein>
    <submittedName>
        <fullName evidence="6">AAA-domain-containing protein</fullName>
    </submittedName>
</protein>
<dbReference type="GO" id="GO:0005694">
    <property type="term" value="C:chromosome"/>
    <property type="evidence" value="ECO:0007669"/>
    <property type="project" value="TreeGrafter"/>
</dbReference>
<evidence type="ECO:0000313" key="6">
    <source>
        <dbReference type="EMBL" id="PMD39673.1"/>
    </source>
</evidence>
<dbReference type="InterPro" id="IPR003959">
    <property type="entry name" value="ATPase_AAA_core"/>
</dbReference>
<dbReference type="EMBL" id="KZ613946">
    <property type="protein sequence ID" value="PMD39673.1"/>
    <property type="molecule type" value="Genomic_DNA"/>
</dbReference>
<feature type="domain" description="AAA+ ATPase" evidence="5">
    <location>
        <begin position="188"/>
        <end position="363"/>
    </location>
</feature>
<evidence type="ECO:0000256" key="2">
    <source>
        <dbReference type="ARBA" id="ARBA00022741"/>
    </source>
</evidence>
<sequence length="584" mass="66825">MEDKPDKSAGSLGSDYVVVGKQDIAAKEGVLFIEARIRDELMLNPQLKLREDLEKQLCLPGKTFELLEDILMEEKSAKRRLDSFYHCSKEALQSLRVVEYLGPKTLEACYNSNNVKVKVQVYALFHTPRSLEEQKEFPEGEITQLPHATFEGKWDELVFEDDIKRDLIWMMTNILRFSHHCGSKGGEMNPLILLYGPPGTGKTSLCQGLAQKISIRLNSTYKKTELIQIKTAALMSKYYSESAKQVDKIFTKIARMCEEDPERFICVLIDEVESIAGSREAVMKRSESQDSLRATNSLLTGLDRTRTYSNLIFLCTSNMLESLDSAFVDRCGLKRSVDPPSMESQYEILRSRTQKLIVRGVINSLEVLPSYGEAEIILDAESPGCKLLALVELIRSGNAHVQSGTEISGRSLTQLPEQAIMRYLREEECDLDRALAFFKQFILSEQSQGRRYEKKDSDAEDENEEDYDGVELRGRKRKLKIILEEDSTIEKLEGVLALLRQRDMEEICQAKDGIICQVNEGENHQVKKDDIPKFTEAGFYQVKKNDILKVKEDDIYQVKETEFDRLKQDESRQVEEKEQEQPSR</sequence>
<dbReference type="GO" id="GO:0005524">
    <property type="term" value="F:ATP binding"/>
    <property type="evidence" value="ECO:0007669"/>
    <property type="project" value="UniProtKB-KW"/>
</dbReference>
<comment type="similarity">
    <text evidence="1">Belongs to the AAA ATPase family. PCH2 subfamily.</text>
</comment>
<evidence type="ECO:0000256" key="3">
    <source>
        <dbReference type="ARBA" id="ARBA00022840"/>
    </source>
</evidence>
<dbReference type="GO" id="GO:0051598">
    <property type="term" value="P:meiotic recombination checkpoint signaling"/>
    <property type="evidence" value="ECO:0007669"/>
    <property type="project" value="TreeGrafter"/>
</dbReference>
<dbReference type="Proteomes" id="UP000235786">
    <property type="component" value="Unassembled WGS sequence"/>
</dbReference>
<evidence type="ECO:0000256" key="4">
    <source>
        <dbReference type="ARBA" id="ARBA00023254"/>
    </source>
</evidence>
<dbReference type="SMART" id="SM00382">
    <property type="entry name" value="AAA"/>
    <property type="match status" value="1"/>
</dbReference>
<reference evidence="6 7" key="1">
    <citation type="submission" date="2016-04" db="EMBL/GenBank/DDBJ databases">
        <title>A degradative enzymes factory behind the ericoid mycorrhizal symbiosis.</title>
        <authorList>
            <consortium name="DOE Joint Genome Institute"/>
            <person name="Martino E."/>
            <person name="Morin E."/>
            <person name="Grelet G."/>
            <person name="Kuo A."/>
            <person name="Kohler A."/>
            <person name="Daghino S."/>
            <person name="Barry K."/>
            <person name="Choi C."/>
            <person name="Cichocki N."/>
            <person name="Clum A."/>
            <person name="Copeland A."/>
            <person name="Hainaut M."/>
            <person name="Haridas S."/>
            <person name="Labutti K."/>
            <person name="Lindquist E."/>
            <person name="Lipzen A."/>
            <person name="Khouja H.-R."/>
            <person name="Murat C."/>
            <person name="Ohm R."/>
            <person name="Olson A."/>
            <person name="Spatafora J."/>
            <person name="Veneault-Fourrey C."/>
            <person name="Henrissat B."/>
            <person name="Grigoriev I."/>
            <person name="Martin F."/>
            <person name="Perotto S."/>
        </authorList>
    </citation>
    <scope>NUCLEOTIDE SEQUENCE [LARGE SCALE GENOMIC DNA]</scope>
    <source>
        <strain evidence="6 7">F</strain>
    </source>
</reference>
<dbReference type="GO" id="GO:0007131">
    <property type="term" value="P:reciprocal meiotic recombination"/>
    <property type="evidence" value="ECO:0007669"/>
    <property type="project" value="TreeGrafter"/>
</dbReference>
<dbReference type="Gene3D" id="3.40.50.300">
    <property type="entry name" value="P-loop containing nucleotide triphosphate hydrolases"/>
    <property type="match status" value="1"/>
</dbReference>
<keyword evidence="7" id="KW-1185">Reference proteome</keyword>
<dbReference type="GO" id="GO:0016887">
    <property type="term" value="F:ATP hydrolysis activity"/>
    <property type="evidence" value="ECO:0007669"/>
    <property type="project" value="InterPro"/>
</dbReference>
<dbReference type="InterPro" id="IPR058249">
    <property type="entry name" value="Pch2_C"/>
</dbReference>
<organism evidence="6 7">
    <name type="scientific">Hyaloscypha variabilis (strain UAMH 11265 / GT02V1 / F)</name>
    <name type="common">Meliniomyces variabilis</name>
    <dbReference type="NCBI Taxonomy" id="1149755"/>
    <lineage>
        <taxon>Eukaryota</taxon>
        <taxon>Fungi</taxon>
        <taxon>Dikarya</taxon>
        <taxon>Ascomycota</taxon>
        <taxon>Pezizomycotina</taxon>
        <taxon>Leotiomycetes</taxon>
        <taxon>Helotiales</taxon>
        <taxon>Hyaloscyphaceae</taxon>
        <taxon>Hyaloscypha</taxon>
        <taxon>Hyaloscypha variabilis</taxon>
    </lineage>
</organism>
<keyword evidence="3" id="KW-0067">ATP-binding</keyword>
<dbReference type="STRING" id="1149755.A0A2J6RME1"/>
<dbReference type="Pfam" id="PF23242">
    <property type="entry name" value="AAA_lid_TRIP13_C"/>
    <property type="match status" value="1"/>
</dbReference>
<name>A0A2J6RME1_HYAVF</name>
<dbReference type="PANTHER" id="PTHR45991">
    <property type="entry name" value="PACHYTENE CHECKPOINT PROTEIN 2"/>
    <property type="match status" value="1"/>
</dbReference>
<dbReference type="InterPro" id="IPR003593">
    <property type="entry name" value="AAA+_ATPase"/>
</dbReference>
<dbReference type="InterPro" id="IPR027417">
    <property type="entry name" value="P-loop_NTPase"/>
</dbReference>
<dbReference type="InterPro" id="IPR044539">
    <property type="entry name" value="Pch2-like"/>
</dbReference>
<dbReference type="OrthoDB" id="5925at2759"/>
<evidence type="ECO:0000313" key="7">
    <source>
        <dbReference type="Proteomes" id="UP000235786"/>
    </source>
</evidence>
<dbReference type="AlphaFoldDB" id="A0A2J6RME1"/>